<accession>W3VSV8</accession>
<dbReference type="HOGENOM" id="CLU_010779_0_1_1"/>
<dbReference type="PANTHER" id="PTHR43301:SF3">
    <property type="entry name" value="ARABINAN ENDO-1,5-ALPHA-L-ARABINOSIDASE A-RELATED"/>
    <property type="match status" value="1"/>
</dbReference>
<dbReference type="SUPFAM" id="SSF75005">
    <property type="entry name" value="Arabinanase/levansucrase/invertase"/>
    <property type="match status" value="1"/>
</dbReference>
<sequence length="342" mass="38317">MNYFCIAAVFNLVWVAVCGSLLPSNVNARADHGKKDAAGYFAVTFKTTEEKIFGHIAEVGHETSFTDINGGRPILTATKGTRGVRDPFIVTSPTHDRFWIIGTDLNASAINQNFTQARHYGSTSLHIWESSDLVHWSDERLVKVMPDSLQAGMVWAPSAVYDSARDMHAVFWSSKTFPVSDPGHLTNGSLDQIWYSHTRDFVDFSAPKVWASSNVGLIDQEILTTAQPDTFYRFLKDENVTEVYAEKSTTGLFGEWTRLGKAVVDGRREGPATYRDIRRPSRTYLWVDNYNSTIPGYEAYYSDDIDSNVWTSATPSLTPATMRHGAIIPVSKRHFSRLQNQA</sequence>
<name>W3VSV8_MOEAP</name>
<keyword evidence="3" id="KW-1185">Reference proteome</keyword>
<feature type="signal peptide" evidence="1">
    <location>
        <begin position="1"/>
        <end position="19"/>
    </location>
</feature>
<comment type="caution">
    <text evidence="2">The sequence shown here is derived from an EMBL/GenBank/DDBJ whole genome shotgun (WGS) entry which is preliminary data.</text>
</comment>
<dbReference type="AlphaFoldDB" id="W3VSV8"/>
<protein>
    <submittedName>
        <fullName evidence="2">Arabinosidase</fullName>
    </submittedName>
</protein>
<dbReference type="OrthoDB" id="19657at2759"/>
<gene>
    <name evidence="2" type="ORF">PaG_01105</name>
</gene>
<reference evidence="2 3" key="1">
    <citation type="journal article" date="2014" name="Genome Announc.">
        <title>Genome sequence of the basidiomycetous fungus Pseudozyma aphidis DSM70725, an efficient producer of biosurfactant mannosylerythritol lipids.</title>
        <authorList>
            <person name="Lorenz S."/>
            <person name="Guenther M."/>
            <person name="Grumaz C."/>
            <person name="Rupp S."/>
            <person name="Zibek S."/>
            <person name="Sohn K."/>
        </authorList>
    </citation>
    <scope>NUCLEOTIDE SEQUENCE [LARGE SCALE GENOMIC DNA]</scope>
    <source>
        <strain evidence="3">ATCC 32657 / CBS 517.83 / DSM 70725 / JCM 10318 / NBRC 10182 / NRRL Y-7954 / St-0401</strain>
    </source>
</reference>
<evidence type="ECO:0000313" key="3">
    <source>
        <dbReference type="Proteomes" id="UP000019462"/>
    </source>
</evidence>
<organism evidence="2 3">
    <name type="scientific">Moesziomyces aphidis</name>
    <name type="common">Pseudozyma aphidis</name>
    <dbReference type="NCBI Taxonomy" id="84754"/>
    <lineage>
        <taxon>Eukaryota</taxon>
        <taxon>Fungi</taxon>
        <taxon>Dikarya</taxon>
        <taxon>Basidiomycota</taxon>
        <taxon>Ustilaginomycotina</taxon>
        <taxon>Ustilaginomycetes</taxon>
        <taxon>Ustilaginales</taxon>
        <taxon>Ustilaginaceae</taxon>
        <taxon>Moesziomyces</taxon>
    </lineage>
</organism>
<keyword evidence="1" id="KW-0732">Signal</keyword>
<dbReference type="PANTHER" id="PTHR43301">
    <property type="entry name" value="ARABINAN ENDO-1,5-ALPHA-L-ARABINOSIDASE"/>
    <property type="match status" value="1"/>
</dbReference>
<dbReference type="InterPro" id="IPR023296">
    <property type="entry name" value="Glyco_hydro_beta-prop_sf"/>
</dbReference>
<proteinExistence type="predicted"/>
<feature type="chain" id="PRO_5004834554" evidence="1">
    <location>
        <begin position="20"/>
        <end position="342"/>
    </location>
</feature>
<dbReference type="Proteomes" id="UP000019462">
    <property type="component" value="Unassembled WGS sequence"/>
</dbReference>
<evidence type="ECO:0000256" key="1">
    <source>
        <dbReference type="SAM" id="SignalP"/>
    </source>
</evidence>
<evidence type="ECO:0000313" key="2">
    <source>
        <dbReference type="EMBL" id="ETS64634.1"/>
    </source>
</evidence>
<dbReference type="CDD" id="cd08983">
    <property type="entry name" value="GH43_Bt3655-like"/>
    <property type="match status" value="1"/>
</dbReference>
<dbReference type="InterPro" id="IPR050727">
    <property type="entry name" value="GH43_arabinanases"/>
</dbReference>
<dbReference type="EMBL" id="AWNI01000005">
    <property type="protein sequence ID" value="ETS64634.1"/>
    <property type="molecule type" value="Genomic_DNA"/>
</dbReference>
<dbReference type="Gene3D" id="2.115.10.20">
    <property type="entry name" value="Glycosyl hydrolase domain, family 43"/>
    <property type="match status" value="1"/>
</dbReference>